<dbReference type="InterPro" id="IPR027417">
    <property type="entry name" value="P-loop_NTPase"/>
</dbReference>
<evidence type="ECO:0000313" key="4">
    <source>
        <dbReference type="EMBL" id="KON29850.1"/>
    </source>
</evidence>
<accession>A0A0M0BNC4</accession>
<evidence type="ECO:0000256" key="1">
    <source>
        <dbReference type="ARBA" id="ARBA00023054"/>
    </source>
</evidence>
<dbReference type="AlphaFoldDB" id="A0A0M0BNC4"/>
<evidence type="ECO:0000313" key="5">
    <source>
        <dbReference type="Proteomes" id="UP000037210"/>
    </source>
</evidence>
<dbReference type="Proteomes" id="UP000037210">
    <property type="component" value="Unassembled WGS sequence"/>
</dbReference>
<dbReference type="PANTHER" id="PTHR32114:SF2">
    <property type="entry name" value="ABC TRANSPORTER ABCH.3"/>
    <property type="match status" value="1"/>
</dbReference>
<reference evidence="4 5" key="1">
    <citation type="submission" date="2015-06" db="EMBL/GenBank/DDBJ databases">
        <title>New insights into the roles of widespread benthic archaea in carbon and nitrogen cycling.</title>
        <authorList>
            <person name="Lazar C.S."/>
            <person name="Baker B.J."/>
            <person name="Seitz K.W."/>
            <person name="Hyde A.S."/>
            <person name="Dick G.J."/>
            <person name="Hinrichs K.-U."/>
            <person name="Teske A.P."/>
        </authorList>
    </citation>
    <scope>NUCLEOTIDE SEQUENCE [LARGE SCALE GENOMIC DNA]</scope>
    <source>
        <strain evidence="4">DG-45</strain>
    </source>
</reference>
<dbReference type="GO" id="GO:0016887">
    <property type="term" value="F:ATP hydrolysis activity"/>
    <property type="evidence" value="ECO:0007669"/>
    <property type="project" value="InterPro"/>
</dbReference>
<protein>
    <recommendedName>
        <fullName evidence="3">Rad50/SbcC-type AAA domain-containing protein</fullName>
    </recommendedName>
</protein>
<dbReference type="InterPro" id="IPR038729">
    <property type="entry name" value="Rad50/SbcC_AAA"/>
</dbReference>
<sequence length="696" mass="79770">MIEELTLGGFKSYGRRQTVRFTRGVNKISGRNASGKTTLLEAVLFGLFGDVPGVDSRDLIPLGGGKLYVSVVFRSPYTDRRVTVVREGSMVARRRGDTAEEGFRTSTLYMEVEGEEKPYTREREIQGKLRELLGVGRRTFFNVVYAKQKEFVEILNPRQVRMDAILGLTTPAEMREQLREVRRELEARGRIHEKGAIEERIRNAEAAIAEGRQQLEEVEARRKDLSERAGKLRAELEALLGRGKAVEALAADFRKLEGGRTELEVLRGRRRERENDLVGLYQAIGDQPERHLAELQERRRTSVELEERLGRIVEEDLGQERRALDGDVSRLNHQIGEHLELKEQGVAVCPKCGQRVDHELLEEDLRRWRAELEEKRARVEDLDMELRATQAQMRTARERRIEAERAISRLAEQLKRIDELREITRRLFEESQILARRLEAENEALRIRAEAEMDASFGTAAEAQKAVEERLGLIQKERASVQADVRSAEALLAEAERRRAEAERRLEAQQEALQDSRELLGRILEYEAKIGAVERIVERYGEYERRLRDSTLKLLEWLTYKYFQRLTDQDVYSACHIDRESYVLEVQPLKSSRLLPAWRAGGGHESLLALSERLALLRVRGFPHLLILDEPTDAVDSENIPQLLEYIARSSREIGQVLLVTHHGHGEEEGVNLITVRKVDGESRVTQEAPRPAGAD</sequence>
<feature type="coiled-coil region" evidence="2">
    <location>
        <begin position="358"/>
        <end position="519"/>
    </location>
</feature>
<organism evidence="4 5">
    <name type="scientific">miscellaneous Crenarchaeota group-15 archaeon DG-45</name>
    <dbReference type="NCBI Taxonomy" id="1685127"/>
    <lineage>
        <taxon>Archaea</taxon>
        <taxon>Candidatus Bathyarchaeota</taxon>
        <taxon>MCG-15</taxon>
    </lineage>
</organism>
<evidence type="ECO:0000256" key="2">
    <source>
        <dbReference type="SAM" id="Coils"/>
    </source>
</evidence>
<keyword evidence="1 2" id="KW-0175">Coiled coil</keyword>
<dbReference type="SUPFAM" id="SSF52540">
    <property type="entry name" value="P-loop containing nucleoside triphosphate hydrolases"/>
    <property type="match status" value="1"/>
</dbReference>
<dbReference type="GO" id="GO:0006302">
    <property type="term" value="P:double-strand break repair"/>
    <property type="evidence" value="ECO:0007669"/>
    <property type="project" value="InterPro"/>
</dbReference>
<feature type="domain" description="Rad50/SbcC-type AAA" evidence="3">
    <location>
        <begin position="5"/>
        <end position="228"/>
    </location>
</feature>
<dbReference type="EMBL" id="LFWZ01000049">
    <property type="protein sequence ID" value="KON29850.1"/>
    <property type="molecule type" value="Genomic_DNA"/>
</dbReference>
<comment type="caution">
    <text evidence="4">The sequence shown here is derived from an EMBL/GenBank/DDBJ whole genome shotgun (WGS) entry which is preliminary data.</text>
</comment>
<dbReference type="Pfam" id="PF13476">
    <property type="entry name" value="AAA_23"/>
    <property type="match status" value="1"/>
</dbReference>
<gene>
    <name evidence="4" type="ORF">AC482_05325</name>
</gene>
<name>A0A0M0BNC4_9ARCH</name>
<evidence type="ECO:0000259" key="3">
    <source>
        <dbReference type="Pfam" id="PF13476"/>
    </source>
</evidence>
<dbReference type="Gene3D" id="3.40.50.300">
    <property type="entry name" value="P-loop containing nucleotide triphosphate hydrolases"/>
    <property type="match status" value="2"/>
</dbReference>
<feature type="coiled-coil region" evidence="2">
    <location>
        <begin position="194"/>
        <end position="242"/>
    </location>
</feature>
<dbReference type="PANTHER" id="PTHR32114">
    <property type="entry name" value="ABC TRANSPORTER ABCH.3"/>
    <property type="match status" value="1"/>
</dbReference>
<proteinExistence type="predicted"/>